<dbReference type="Pfam" id="PF04055">
    <property type="entry name" value="Radical_SAM"/>
    <property type="match status" value="1"/>
</dbReference>
<accession>A0ABX2GUI4</accession>
<dbReference type="InterPro" id="IPR058240">
    <property type="entry name" value="rSAM_sf"/>
</dbReference>
<evidence type="ECO:0000259" key="5">
    <source>
        <dbReference type="PROSITE" id="PS51918"/>
    </source>
</evidence>
<comment type="caution">
    <text evidence="6">The sequence shown here is derived from an EMBL/GenBank/DDBJ whole genome shotgun (WGS) entry which is preliminary data.</text>
</comment>
<dbReference type="SFLD" id="SFLDS00029">
    <property type="entry name" value="Radical_SAM"/>
    <property type="match status" value="1"/>
</dbReference>
<keyword evidence="7" id="KW-1185">Reference proteome</keyword>
<evidence type="ECO:0000256" key="1">
    <source>
        <dbReference type="ARBA" id="ARBA00022691"/>
    </source>
</evidence>
<protein>
    <submittedName>
        <fullName evidence="6">Radical SAM protein</fullName>
    </submittedName>
</protein>
<dbReference type="InterPro" id="IPR013785">
    <property type="entry name" value="Aldolase_TIM"/>
</dbReference>
<evidence type="ECO:0000313" key="7">
    <source>
        <dbReference type="Proteomes" id="UP000821846"/>
    </source>
</evidence>
<dbReference type="CDD" id="cd21128">
    <property type="entry name" value="SPASM_rSAM"/>
    <property type="match status" value="1"/>
</dbReference>
<reference evidence="6 7" key="1">
    <citation type="journal article" date="2020" name="Cell Host Microbe">
        <title>Functional and Genomic Variation between Human-Derived Isolates of Lachnospiraceae Reveals Inter- and Intra-Species Diversity.</title>
        <authorList>
            <person name="Sorbara M.T."/>
            <person name="Littmann E.R."/>
            <person name="Fontana E."/>
            <person name="Moody T.U."/>
            <person name="Kohout C.E."/>
            <person name="Gjonbalaj M."/>
            <person name="Eaton V."/>
            <person name="Seok R."/>
            <person name="Leiner I.M."/>
            <person name="Pamer E.G."/>
        </authorList>
    </citation>
    <scope>NUCLEOTIDE SEQUENCE [LARGE SCALE GENOMIC DNA]</scope>
    <source>
        <strain evidence="6 7">MSK.14.16</strain>
    </source>
</reference>
<dbReference type="PROSITE" id="PS51918">
    <property type="entry name" value="RADICAL_SAM"/>
    <property type="match status" value="1"/>
</dbReference>
<organism evidence="6 7">
    <name type="scientific">Faecalicatena fissicatena</name>
    <dbReference type="NCBI Taxonomy" id="290055"/>
    <lineage>
        <taxon>Bacteria</taxon>
        <taxon>Bacillati</taxon>
        <taxon>Bacillota</taxon>
        <taxon>Clostridia</taxon>
        <taxon>Lachnospirales</taxon>
        <taxon>Lachnospiraceae</taxon>
        <taxon>Faecalicatena</taxon>
    </lineage>
</organism>
<dbReference type="Pfam" id="PF13186">
    <property type="entry name" value="SPASM"/>
    <property type="match status" value="1"/>
</dbReference>
<dbReference type="PANTHER" id="PTHR43524:SF1">
    <property type="entry name" value="RADICAL SAM SUPERFAMILY PROTEIN"/>
    <property type="match status" value="1"/>
</dbReference>
<evidence type="ECO:0000256" key="2">
    <source>
        <dbReference type="ARBA" id="ARBA00022723"/>
    </source>
</evidence>
<dbReference type="SFLD" id="SFLDG01067">
    <property type="entry name" value="SPASM/twitch_domain_containing"/>
    <property type="match status" value="1"/>
</dbReference>
<dbReference type="Proteomes" id="UP000821846">
    <property type="component" value="Unassembled WGS sequence"/>
</dbReference>
<keyword evidence="4" id="KW-0411">Iron-sulfur</keyword>
<dbReference type="Gene3D" id="3.20.20.70">
    <property type="entry name" value="Aldolase class I"/>
    <property type="match status" value="1"/>
</dbReference>
<sequence>MRAVVSKTIDGVLKYVNKHDDRTEALLKLTDLSEKLRGDKFEKKVFDGARNLIHNPDAKWMKYTNKVLDEIDPHVAKMHALNLGYQAGFYGYSKTCEFEKEHGYRIPWIILMDPTSACNMHCTGCWAAEYGHRMSLSYEDLDSIVTQGEKLGIYFYMMTGGEPLMRKKDIVKLAEKHNKCMFYAFTNGTLIDEEFCKDMQRLGNISLALSVEGFEEVNDSRRGSGCFEKVMHAMDLLKEHGLIFGTSICYTSKNYKTVTSDEFLDMLIDKGVRYAWYFHYMPVGNEAATDLLLTPEQREYMYHRIREIRGFEGGKPIFVFDFQNDGEFVGGCIAGGRFYCHINPNGDVEPCVFIHYSNANIHDKPLLECLSQPLFRAYQMGQPFNENDLRPCPMLENPEALQKIVHATDAKSTDMQSPETVESLCGKCEAYAKCWAPEAEKLKEANPKQITREKGTLPEV</sequence>
<keyword evidence="3" id="KW-0408">Iron</keyword>
<dbReference type="PANTHER" id="PTHR43524">
    <property type="entry name" value="RADICAL SAM SUPERFAMILY PROTEIN"/>
    <property type="match status" value="1"/>
</dbReference>
<dbReference type="InterPro" id="IPR023885">
    <property type="entry name" value="4Fe4S-binding_SPASM_dom"/>
</dbReference>
<dbReference type="EMBL" id="JAAWUZ010000004">
    <property type="protein sequence ID" value="NSG29073.1"/>
    <property type="molecule type" value="Genomic_DNA"/>
</dbReference>
<keyword evidence="1" id="KW-0949">S-adenosyl-L-methionine</keyword>
<gene>
    <name evidence="6" type="ORF">HFM93_02030</name>
</gene>
<dbReference type="CDD" id="cd01335">
    <property type="entry name" value="Radical_SAM"/>
    <property type="match status" value="1"/>
</dbReference>
<dbReference type="SUPFAM" id="SSF102114">
    <property type="entry name" value="Radical SAM enzymes"/>
    <property type="match status" value="1"/>
</dbReference>
<evidence type="ECO:0000256" key="3">
    <source>
        <dbReference type="ARBA" id="ARBA00023004"/>
    </source>
</evidence>
<proteinExistence type="predicted"/>
<dbReference type="InterPro" id="IPR007197">
    <property type="entry name" value="rSAM"/>
</dbReference>
<keyword evidence="2" id="KW-0479">Metal-binding</keyword>
<feature type="domain" description="Radical SAM core" evidence="5">
    <location>
        <begin position="101"/>
        <end position="312"/>
    </location>
</feature>
<evidence type="ECO:0000256" key="4">
    <source>
        <dbReference type="ARBA" id="ARBA00023014"/>
    </source>
</evidence>
<dbReference type="SMART" id="SM00729">
    <property type="entry name" value="Elp3"/>
    <property type="match status" value="1"/>
</dbReference>
<name>A0ABX2GUI4_9FIRM</name>
<evidence type="ECO:0000313" key="6">
    <source>
        <dbReference type="EMBL" id="NSG29073.1"/>
    </source>
</evidence>
<dbReference type="InterPro" id="IPR006638">
    <property type="entry name" value="Elp3/MiaA/NifB-like_rSAM"/>
</dbReference>